<evidence type="ECO:0000256" key="1">
    <source>
        <dbReference type="ARBA" id="ARBA00008675"/>
    </source>
</evidence>
<proteinExistence type="inferred from homology"/>
<evidence type="ECO:0000256" key="2">
    <source>
        <dbReference type="ARBA" id="ARBA00022737"/>
    </source>
</evidence>
<dbReference type="PANTHER" id="PTHR43572:SF3">
    <property type="entry name" value="PROTEIN SMAX1-LIKE 5"/>
    <property type="match status" value="1"/>
</dbReference>
<dbReference type="PROSITE" id="PS51903">
    <property type="entry name" value="CLP_R"/>
    <property type="match status" value="1"/>
</dbReference>
<sequence>MRAGGCAAQQTLSAEAAAVLKHSLGLARRRGHAQVTPLHVAATLLTSRASLLRRACLRSPLQQPHHHPLQCRALELCFNVALNRLPASPSPLLHHHHHSQPSLSNALVAALKRAQAHQRRGSLESTSHSPHQPPLIAIKVELEQLILSILDDPSVSRVMREAGFSSTAVKSNIDDLTTSSSSVFHCFYSTPNSPPSPAPLSPPWHPQDINHLFHIMTSSKPRRSNAVVIGDTPAHAEALVSNLVALVEKGDVPDEIKSARVVKFQFSAVPLALMNKEEVDMNVADLKRKVDSYAAAGRVIVYVGDLKWAADPGPAVNHLIAEIGKLVAWYSASSMKVWLMATASYQIYVKCQMKQPPLDALWGLQPVSVPSGGLGLTLNANTHTSGSDSRIAFSENSSPVSDRKLMCLKEEGADGVLTCCQECRLDYEKEASLISIHQRSFFDKEHLPFWLKPHANQTLDKEDLDQLRRKYNKQCQNLHQNHLVGRNHHYLNKNTLFGDSETISFAYPAVRAGASTLPRFRRQQSCHIEFSFSNSPPKHEVGEPNLDSLKRMEDAEVKITLALGSSCIDEAKHEKALLHDLLKENLPWQLEAIPLIVEALMSGDSKFVVFHGNDSVGKRRVALAAAEAVFGSSDRLLITKTRSHEDRVALERGLRDHDGKVVVLVEDAEFADPELIKFLSDGFETNRDSIFILATDGDTNATCTGVSSVIRMGLECTLPHQKVLSLDHKRKAEWESGGGRGNRRRIETDEVSSNSLDLNVRADEDAGDLSPISSDLTREITMEPPHTSLAWLKRIKKRVALNRGPEQDREAREALLSEFERAFSEAGGGSGLEVEEEVLGHVLRGMGMYLNSLFGKWLKDIFQTSLDGIGEREKVSVRLCLVGEGEKEGDGFRGTCLPKRIPVSYIG</sequence>
<dbReference type="InterPro" id="IPR058680">
    <property type="entry name" value="NBD_SMAX1-like"/>
</dbReference>
<dbReference type="SUPFAM" id="SSF81923">
    <property type="entry name" value="Double Clp-N motif"/>
    <property type="match status" value="1"/>
</dbReference>
<dbReference type="PANTHER" id="PTHR43572">
    <property type="entry name" value="CHAPERONE PROTEIN CLPD, CHLOROPLASTIC"/>
    <property type="match status" value="1"/>
</dbReference>
<evidence type="ECO:0000256" key="3">
    <source>
        <dbReference type="PROSITE-ProRule" id="PRU01251"/>
    </source>
</evidence>
<dbReference type="Gene3D" id="1.10.1780.10">
    <property type="entry name" value="Clp, N-terminal domain"/>
    <property type="match status" value="1"/>
</dbReference>
<evidence type="ECO:0000313" key="6">
    <source>
        <dbReference type="Proteomes" id="UP001567538"/>
    </source>
</evidence>
<evidence type="ECO:0000259" key="4">
    <source>
        <dbReference type="PROSITE" id="PS51903"/>
    </source>
</evidence>
<reference evidence="5 6" key="1">
    <citation type="submission" date="2024-06" db="EMBL/GenBank/DDBJ databases">
        <title>A chromosome level genome sequence of Diviner's sage (Salvia divinorum).</title>
        <authorList>
            <person name="Ford S.A."/>
            <person name="Ro D.-K."/>
            <person name="Ness R.W."/>
            <person name="Phillips M.A."/>
        </authorList>
    </citation>
    <scope>NUCLEOTIDE SEQUENCE [LARGE SCALE GENOMIC DNA]</scope>
    <source>
        <strain evidence="5">SAF-2024a</strain>
        <tissue evidence="5">Leaf</tissue>
    </source>
</reference>
<name>A0ABD1IHM2_SALDI</name>
<accession>A0ABD1IHM2</accession>
<dbReference type="Pfam" id="PF23569">
    <property type="entry name" value="NBD_SMAX1"/>
    <property type="match status" value="1"/>
</dbReference>
<comment type="caution">
    <text evidence="5">The sequence shown here is derived from an EMBL/GenBank/DDBJ whole genome shotgun (WGS) entry which is preliminary data.</text>
</comment>
<dbReference type="InterPro" id="IPR004176">
    <property type="entry name" value="Clp_R_N"/>
</dbReference>
<dbReference type="EMBL" id="JBEAFC010000002">
    <property type="protein sequence ID" value="KAL1568192.1"/>
    <property type="molecule type" value="Genomic_DNA"/>
</dbReference>
<feature type="domain" description="Clp R" evidence="4">
    <location>
        <begin position="8"/>
        <end position="179"/>
    </location>
</feature>
<organism evidence="5 6">
    <name type="scientific">Salvia divinorum</name>
    <name type="common">Maria pastora</name>
    <name type="synonym">Diviner's sage</name>
    <dbReference type="NCBI Taxonomy" id="28513"/>
    <lineage>
        <taxon>Eukaryota</taxon>
        <taxon>Viridiplantae</taxon>
        <taxon>Streptophyta</taxon>
        <taxon>Embryophyta</taxon>
        <taxon>Tracheophyta</taxon>
        <taxon>Spermatophyta</taxon>
        <taxon>Magnoliopsida</taxon>
        <taxon>eudicotyledons</taxon>
        <taxon>Gunneridae</taxon>
        <taxon>Pentapetalae</taxon>
        <taxon>asterids</taxon>
        <taxon>lamiids</taxon>
        <taxon>Lamiales</taxon>
        <taxon>Lamiaceae</taxon>
        <taxon>Nepetoideae</taxon>
        <taxon>Mentheae</taxon>
        <taxon>Salviinae</taxon>
        <taxon>Salvia</taxon>
        <taxon>Salvia subgen. Calosphace</taxon>
    </lineage>
</organism>
<evidence type="ECO:0000313" key="5">
    <source>
        <dbReference type="EMBL" id="KAL1568192.1"/>
    </source>
</evidence>
<gene>
    <name evidence="5" type="ORF">AAHA92_03591</name>
</gene>
<dbReference type="AlphaFoldDB" id="A0ABD1IHM2"/>
<keyword evidence="6" id="KW-1185">Reference proteome</keyword>
<comment type="similarity">
    <text evidence="1">Belongs to the ClpA/ClpB family.</text>
</comment>
<dbReference type="Proteomes" id="UP001567538">
    <property type="component" value="Unassembled WGS sequence"/>
</dbReference>
<protein>
    <submittedName>
        <fullName evidence="5">Protein SMAX1-LIKE 4-like</fullName>
    </submittedName>
</protein>
<dbReference type="InterPro" id="IPR051650">
    <property type="entry name" value="SL_signaling_regulator"/>
</dbReference>
<keyword evidence="2 3" id="KW-0677">Repeat</keyword>
<dbReference type="InterPro" id="IPR036628">
    <property type="entry name" value="Clp_N_dom_sf"/>
</dbReference>